<organism evidence="1 2">
    <name type="scientific">Mycolicibacterium neoaurum</name>
    <name type="common">Mycobacterium neoaurum</name>
    <dbReference type="NCBI Taxonomy" id="1795"/>
    <lineage>
        <taxon>Bacteria</taxon>
        <taxon>Bacillati</taxon>
        <taxon>Actinomycetota</taxon>
        <taxon>Actinomycetes</taxon>
        <taxon>Mycobacteriales</taxon>
        <taxon>Mycobacteriaceae</taxon>
        <taxon>Mycolicibacterium</taxon>
    </lineage>
</organism>
<dbReference type="EMBL" id="LK021337">
    <property type="protein sequence ID" value="CDQ42721.1"/>
    <property type="molecule type" value="Genomic_DNA"/>
</dbReference>
<evidence type="ECO:0000313" key="1">
    <source>
        <dbReference type="EMBL" id="CDQ42721.1"/>
    </source>
</evidence>
<gene>
    <name evidence="1" type="ORF">BN1047_00578</name>
</gene>
<protein>
    <submittedName>
        <fullName evidence="1">Uncharacterized protein</fullName>
    </submittedName>
</protein>
<sequence length="31" mass="3314">MMKNEEGCTLMTSVLIVEDSQGALVTKGTAR</sequence>
<accession>A0AAV2WFJ6</accession>
<proteinExistence type="predicted"/>
<name>A0AAV2WFJ6_MYCNE</name>
<dbReference type="AlphaFoldDB" id="A0AAV2WFJ6"/>
<reference evidence="1" key="2">
    <citation type="submission" date="2015-09" db="EMBL/GenBank/DDBJ databases">
        <title>Draft genome sequence of Mycobacterium neoaurum DSM 44074.</title>
        <authorList>
            <person name="Croce O."/>
            <person name="Robert C."/>
            <person name="Raoult D."/>
            <person name="Drancourt M."/>
        </authorList>
    </citation>
    <scope>NUCLEOTIDE SEQUENCE</scope>
    <source>
        <strain evidence="1">DSM 44074</strain>
    </source>
</reference>
<dbReference type="Proteomes" id="UP000028864">
    <property type="component" value="Unassembled WGS sequence"/>
</dbReference>
<reference evidence="1" key="1">
    <citation type="submission" date="2014-05" db="EMBL/GenBank/DDBJ databases">
        <authorList>
            <person name="Urmite Genomes"/>
        </authorList>
    </citation>
    <scope>NUCLEOTIDE SEQUENCE</scope>
    <source>
        <strain evidence="1">DSM 44074</strain>
    </source>
</reference>
<evidence type="ECO:0000313" key="2">
    <source>
        <dbReference type="Proteomes" id="UP000028864"/>
    </source>
</evidence>